<protein>
    <recommendedName>
        <fullName evidence="3">asparagine synthase (glutamine-hydrolyzing)</fullName>
        <ecNumber evidence="3">6.3.5.4</ecNumber>
    </recommendedName>
</protein>
<evidence type="ECO:0000313" key="13">
    <source>
        <dbReference type="Proteomes" id="UP001165413"/>
    </source>
</evidence>
<evidence type="ECO:0000256" key="10">
    <source>
        <dbReference type="PIRSR" id="PIRSR001589-3"/>
    </source>
</evidence>
<name>A0AA42BPJ6_9ALTE</name>
<dbReference type="PANTHER" id="PTHR43284">
    <property type="entry name" value="ASPARAGINE SYNTHETASE (GLUTAMINE-HYDROLYZING)"/>
    <property type="match status" value="1"/>
</dbReference>
<feature type="site" description="Important for beta-aspartyl-AMP intermediate formation" evidence="10">
    <location>
        <position position="362"/>
    </location>
</feature>
<dbReference type="Pfam" id="PF13537">
    <property type="entry name" value="GATase_7"/>
    <property type="match status" value="1"/>
</dbReference>
<evidence type="ECO:0000256" key="5">
    <source>
        <dbReference type="ARBA" id="ARBA00022840"/>
    </source>
</evidence>
<dbReference type="InterPro" id="IPR006426">
    <property type="entry name" value="Asn_synth_AEB"/>
</dbReference>
<dbReference type="PROSITE" id="PS51278">
    <property type="entry name" value="GATASE_TYPE_2"/>
    <property type="match status" value="1"/>
</dbReference>
<dbReference type="GO" id="GO:0006529">
    <property type="term" value="P:asparagine biosynthetic process"/>
    <property type="evidence" value="ECO:0007669"/>
    <property type="project" value="UniProtKB-KW"/>
</dbReference>
<dbReference type="GO" id="GO:0004066">
    <property type="term" value="F:asparagine synthase (glutamine-hydrolyzing) activity"/>
    <property type="evidence" value="ECO:0007669"/>
    <property type="project" value="UniProtKB-EC"/>
</dbReference>
<dbReference type="Gene3D" id="3.40.50.620">
    <property type="entry name" value="HUPs"/>
    <property type="match status" value="1"/>
</dbReference>
<evidence type="ECO:0000259" key="11">
    <source>
        <dbReference type="PROSITE" id="PS51278"/>
    </source>
</evidence>
<sequence length="626" mass="71665">MCGIAGFLTQGMQHPTPELLQEMGEAIAHRGPDAFATYLDNTVGLVHRRLSIIDLSSAGVQPMYSADKQCVIVFNGEIYNFQALREELVADGYPFQSHTDTEVILALYQKEGIDCLAKLHGMFAFALWDMRTETLWLARDRIGKKPLYYYEKDGQFIFASEIKAILTLPDIDRSVRDDAVYDFFAYQYVPDPKTIFTHMHKLAPGHVMQIHQGKKTIRQYWDVSFANKTESSLDVNTERLQTLLKEKTKLRMLADVDLGAFLSGGVDSGGVVAMMAQQSEKPVKTCTIGFDDPKFNETEFAQMVAEQYHTEHHEFTVHQNVAETLEDIVRYFDEPFADPSLVPTFYVSELARQAVTVAIAGDGGDEVFAGYEKYTVDALENKLRQKFPKGLRESLFPKLANLCAKGNHTFFKKGNSLLTSLSTDPAMGFYITNSQITDEQWAHLANTEFQDRLGEYHPAQITLDAYDKADGTDHLDKILYTDLKTYLPGGILVKVDRMSMANSLEVRAPILDKEVIEFAAQLPPEMKFKDGEKKHILKEAFKPLLPNDVLYRKKMGFSVPLATWFREHIHDIAKRYLFDYEHGLRDYFDAEVIAQWWHEHQTEKADHSQVLWSMLMFQMWWVNYVR</sequence>
<accession>A0AA42BPJ6</accession>
<comment type="similarity">
    <text evidence="2">Belongs to the asparagine synthetase family.</text>
</comment>
<dbReference type="InterPro" id="IPR017932">
    <property type="entry name" value="GATase_2_dom"/>
</dbReference>
<keyword evidence="13" id="KW-1185">Reference proteome</keyword>
<keyword evidence="8" id="KW-0061">Asparagine biosynthesis</keyword>
<gene>
    <name evidence="12" type="primary">asnB</name>
    <name evidence="12" type="ORF">NLF92_06030</name>
</gene>
<proteinExistence type="inferred from homology"/>
<dbReference type="SUPFAM" id="SSF56235">
    <property type="entry name" value="N-terminal nucleophile aminohydrolases (Ntn hydrolases)"/>
    <property type="match status" value="1"/>
</dbReference>
<dbReference type="PANTHER" id="PTHR43284:SF1">
    <property type="entry name" value="ASPARAGINE SYNTHETASE"/>
    <property type="match status" value="1"/>
</dbReference>
<dbReference type="CDD" id="cd01991">
    <property type="entry name" value="Asn_synthase_B_C"/>
    <property type="match status" value="1"/>
</dbReference>
<dbReference type="NCBIfam" id="TIGR01536">
    <property type="entry name" value="asn_synth_AEB"/>
    <property type="match status" value="1"/>
</dbReference>
<evidence type="ECO:0000256" key="6">
    <source>
        <dbReference type="ARBA" id="ARBA00022962"/>
    </source>
</evidence>
<dbReference type="Proteomes" id="UP001165413">
    <property type="component" value="Unassembled WGS sequence"/>
</dbReference>
<dbReference type="EMBL" id="JANATA010000008">
    <property type="protein sequence ID" value="MCP3428501.1"/>
    <property type="molecule type" value="Genomic_DNA"/>
</dbReference>
<dbReference type="Pfam" id="PF00733">
    <property type="entry name" value="Asn_synthase"/>
    <property type="match status" value="1"/>
</dbReference>
<keyword evidence="6 8" id="KW-0315">Glutamine amidotransferase</keyword>
<dbReference type="RefSeq" id="WP_254099833.1">
    <property type="nucleotide sequence ID" value="NZ_JANATA010000008.1"/>
</dbReference>
<dbReference type="InterPro" id="IPR033738">
    <property type="entry name" value="AsnB_N"/>
</dbReference>
<evidence type="ECO:0000313" key="12">
    <source>
        <dbReference type="EMBL" id="MCP3428501.1"/>
    </source>
</evidence>
<keyword evidence="4 9" id="KW-0547">Nucleotide-binding</keyword>
<feature type="active site" description="For GATase activity" evidence="8">
    <location>
        <position position="2"/>
    </location>
</feature>
<comment type="catalytic activity">
    <reaction evidence="7">
        <text>L-aspartate + L-glutamine + ATP + H2O = L-asparagine + L-glutamate + AMP + diphosphate + H(+)</text>
        <dbReference type="Rhea" id="RHEA:12228"/>
        <dbReference type="ChEBI" id="CHEBI:15377"/>
        <dbReference type="ChEBI" id="CHEBI:15378"/>
        <dbReference type="ChEBI" id="CHEBI:29985"/>
        <dbReference type="ChEBI" id="CHEBI:29991"/>
        <dbReference type="ChEBI" id="CHEBI:30616"/>
        <dbReference type="ChEBI" id="CHEBI:33019"/>
        <dbReference type="ChEBI" id="CHEBI:58048"/>
        <dbReference type="ChEBI" id="CHEBI:58359"/>
        <dbReference type="ChEBI" id="CHEBI:456215"/>
        <dbReference type="EC" id="6.3.5.4"/>
    </reaction>
</comment>
<comment type="pathway">
    <text evidence="1">Amino-acid biosynthesis; L-asparagine biosynthesis; L-asparagine from L-aspartate (L-Gln route): step 1/1.</text>
</comment>
<reference evidence="12" key="1">
    <citation type="submission" date="2022-07" db="EMBL/GenBank/DDBJ databases">
        <title>Characterization of the Novel Bacterium Alteromonas immobilis LMIT006 and Alteromonas gregis LMIT007.</title>
        <authorList>
            <person name="Lin X."/>
        </authorList>
    </citation>
    <scope>NUCLEOTIDE SEQUENCE</scope>
    <source>
        <strain evidence="12">LMIT007</strain>
    </source>
</reference>
<dbReference type="GO" id="GO:0005829">
    <property type="term" value="C:cytosol"/>
    <property type="evidence" value="ECO:0007669"/>
    <property type="project" value="TreeGrafter"/>
</dbReference>
<keyword evidence="12" id="KW-0436">Ligase</keyword>
<feature type="binding site" evidence="9">
    <location>
        <position position="288"/>
    </location>
    <ligand>
        <name>ATP</name>
        <dbReference type="ChEBI" id="CHEBI:30616"/>
    </ligand>
</feature>
<dbReference type="CDD" id="cd00712">
    <property type="entry name" value="AsnB"/>
    <property type="match status" value="1"/>
</dbReference>
<comment type="caution">
    <text evidence="12">The sequence shown here is derived from an EMBL/GenBank/DDBJ whole genome shotgun (WGS) entry which is preliminary data.</text>
</comment>
<dbReference type="SUPFAM" id="SSF52402">
    <property type="entry name" value="Adenine nucleotide alpha hydrolases-like"/>
    <property type="match status" value="1"/>
</dbReference>
<evidence type="ECO:0000256" key="8">
    <source>
        <dbReference type="PIRSR" id="PIRSR001589-1"/>
    </source>
</evidence>
<dbReference type="InterPro" id="IPR001962">
    <property type="entry name" value="Asn_synthase"/>
</dbReference>
<dbReference type="PIRSF" id="PIRSF001589">
    <property type="entry name" value="Asn_synthetase_glu-h"/>
    <property type="match status" value="1"/>
</dbReference>
<organism evidence="12 13">
    <name type="scientific">Opacimonas viscosa</name>
    <dbReference type="NCBI Taxonomy" id="2961944"/>
    <lineage>
        <taxon>Bacteria</taxon>
        <taxon>Pseudomonadati</taxon>
        <taxon>Pseudomonadota</taxon>
        <taxon>Gammaproteobacteria</taxon>
        <taxon>Alteromonadales</taxon>
        <taxon>Alteromonadaceae</taxon>
        <taxon>Opacimonas</taxon>
    </lineage>
</organism>
<evidence type="ECO:0000256" key="2">
    <source>
        <dbReference type="ARBA" id="ARBA00005752"/>
    </source>
</evidence>
<evidence type="ECO:0000256" key="9">
    <source>
        <dbReference type="PIRSR" id="PIRSR001589-2"/>
    </source>
</evidence>
<dbReference type="InterPro" id="IPR051786">
    <property type="entry name" value="ASN_synthetase/amidase"/>
</dbReference>
<dbReference type="Gene3D" id="3.60.20.10">
    <property type="entry name" value="Glutamine Phosphoribosylpyrophosphate, subunit 1, domain 1"/>
    <property type="match status" value="1"/>
</dbReference>
<evidence type="ECO:0000256" key="7">
    <source>
        <dbReference type="ARBA" id="ARBA00048741"/>
    </source>
</evidence>
<dbReference type="InterPro" id="IPR014729">
    <property type="entry name" value="Rossmann-like_a/b/a_fold"/>
</dbReference>
<feature type="binding site" evidence="9">
    <location>
        <position position="100"/>
    </location>
    <ligand>
        <name>L-glutamine</name>
        <dbReference type="ChEBI" id="CHEBI:58359"/>
    </ligand>
</feature>
<keyword evidence="5 9" id="KW-0067">ATP-binding</keyword>
<evidence type="ECO:0000256" key="1">
    <source>
        <dbReference type="ARBA" id="ARBA00005187"/>
    </source>
</evidence>
<dbReference type="InterPro" id="IPR029055">
    <property type="entry name" value="Ntn_hydrolases_N"/>
</dbReference>
<dbReference type="EC" id="6.3.5.4" evidence="3"/>
<evidence type="ECO:0000256" key="4">
    <source>
        <dbReference type="ARBA" id="ARBA00022741"/>
    </source>
</evidence>
<evidence type="ECO:0000256" key="3">
    <source>
        <dbReference type="ARBA" id="ARBA00012737"/>
    </source>
</evidence>
<keyword evidence="8" id="KW-0028">Amino-acid biosynthesis</keyword>
<feature type="domain" description="Glutamine amidotransferase type-2" evidence="11">
    <location>
        <begin position="2"/>
        <end position="213"/>
    </location>
</feature>
<dbReference type="AlphaFoldDB" id="A0AA42BPJ6"/>
<dbReference type="GO" id="GO:0005524">
    <property type="term" value="F:ATP binding"/>
    <property type="evidence" value="ECO:0007669"/>
    <property type="project" value="UniProtKB-KW"/>
</dbReference>